<sequence length="92" mass="10662">MQPIGQEIPRPEFWQQALLIPESDFIIAPIPDLRRLGGPMQVELIAGSGIYQEKNVKYYLRWEHGGANRDREVPKPWPQPTMLRVVKVSEVR</sequence>
<dbReference type="Proteomes" id="UP000642809">
    <property type="component" value="Unassembled WGS sequence"/>
</dbReference>
<accession>A0A8J3CYQ1</accession>
<name>A0A8J3CYQ1_9BACT</name>
<keyword evidence="2" id="KW-1185">Reference proteome</keyword>
<dbReference type="EMBL" id="BMYF01000011">
    <property type="protein sequence ID" value="GHB38833.1"/>
    <property type="molecule type" value="Genomic_DNA"/>
</dbReference>
<proteinExistence type="predicted"/>
<evidence type="ECO:0000313" key="2">
    <source>
        <dbReference type="Proteomes" id="UP000642809"/>
    </source>
</evidence>
<gene>
    <name evidence="1" type="ORF">GCM10008106_20050</name>
</gene>
<dbReference type="AlphaFoldDB" id="A0A8J3CYQ1"/>
<dbReference type="RefSeq" id="WP_189581630.1">
    <property type="nucleotide sequence ID" value="NZ_BMYF01000011.1"/>
</dbReference>
<comment type="caution">
    <text evidence="1">The sequence shown here is derived from an EMBL/GenBank/DDBJ whole genome shotgun (WGS) entry which is preliminary data.</text>
</comment>
<reference evidence="1" key="1">
    <citation type="journal article" date="2014" name="Int. J. Syst. Evol. Microbiol.">
        <title>Complete genome sequence of Corynebacterium casei LMG S-19264T (=DSM 44701T), isolated from a smear-ripened cheese.</title>
        <authorList>
            <consortium name="US DOE Joint Genome Institute (JGI-PGF)"/>
            <person name="Walter F."/>
            <person name="Albersmeier A."/>
            <person name="Kalinowski J."/>
            <person name="Ruckert C."/>
        </authorList>
    </citation>
    <scope>NUCLEOTIDE SEQUENCE</scope>
    <source>
        <strain evidence="1">KCTC 23224</strain>
    </source>
</reference>
<organism evidence="1 2">
    <name type="scientific">Mongoliitalea lutea</name>
    <dbReference type="NCBI Taxonomy" id="849756"/>
    <lineage>
        <taxon>Bacteria</taxon>
        <taxon>Pseudomonadati</taxon>
        <taxon>Bacteroidota</taxon>
        <taxon>Cytophagia</taxon>
        <taxon>Cytophagales</taxon>
        <taxon>Cyclobacteriaceae</taxon>
        <taxon>Mongoliitalea</taxon>
    </lineage>
</organism>
<evidence type="ECO:0000313" key="1">
    <source>
        <dbReference type="EMBL" id="GHB38833.1"/>
    </source>
</evidence>
<reference evidence="1" key="2">
    <citation type="submission" date="2020-09" db="EMBL/GenBank/DDBJ databases">
        <authorList>
            <person name="Sun Q."/>
            <person name="Kim S."/>
        </authorList>
    </citation>
    <scope>NUCLEOTIDE SEQUENCE</scope>
    <source>
        <strain evidence="1">KCTC 23224</strain>
    </source>
</reference>
<protein>
    <submittedName>
        <fullName evidence="1">Uncharacterized protein</fullName>
    </submittedName>
</protein>